<accession>A0A9D2B3W5</accession>
<keyword evidence="1" id="KW-1133">Transmembrane helix</keyword>
<comment type="caution">
    <text evidence="2">The sequence shown here is derived from an EMBL/GenBank/DDBJ whole genome shotgun (WGS) entry which is preliminary data.</text>
</comment>
<name>A0A9D2B3W5_9FIRM</name>
<evidence type="ECO:0000313" key="2">
    <source>
        <dbReference type="EMBL" id="HIX60218.1"/>
    </source>
</evidence>
<evidence type="ECO:0008006" key="4">
    <source>
        <dbReference type="Google" id="ProtNLM"/>
    </source>
</evidence>
<evidence type="ECO:0000256" key="1">
    <source>
        <dbReference type="SAM" id="Phobius"/>
    </source>
</evidence>
<keyword evidence="1" id="KW-0472">Membrane</keyword>
<evidence type="ECO:0000313" key="3">
    <source>
        <dbReference type="Proteomes" id="UP000886817"/>
    </source>
</evidence>
<dbReference type="AlphaFoldDB" id="A0A9D2B3W5"/>
<keyword evidence="1" id="KW-0812">Transmembrane</keyword>
<proteinExistence type="predicted"/>
<dbReference type="Proteomes" id="UP000886817">
    <property type="component" value="Unassembled WGS sequence"/>
</dbReference>
<dbReference type="EMBL" id="DXEX01000235">
    <property type="protein sequence ID" value="HIX60218.1"/>
    <property type="molecule type" value="Genomic_DNA"/>
</dbReference>
<protein>
    <recommendedName>
        <fullName evidence="4">FMN-binding domain-containing protein</fullName>
    </recommendedName>
</protein>
<organism evidence="2 3">
    <name type="scientific">Candidatus Blautia gallistercoris</name>
    <dbReference type="NCBI Taxonomy" id="2838490"/>
    <lineage>
        <taxon>Bacteria</taxon>
        <taxon>Bacillati</taxon>
        <taxon>Bacillota</taxon>
        <taxon>Clostridia</taxon>
        <taxon>Lachnospirales</taxon>
        <taxon>Lachnospiraceae</taxon>
        <taxon>Blautia</taxon>
    </lineage>
</organism>
<reference evidence="2" key="2">
    <citation type="submission" date="2021-04" db="EMBL/GenBank/DDBJ databases">
        <authorList>
            <person name="Gilroy R."/>
        </authorList>
    </citation>
    <scope>NUCLEOTIDE SEQUENCE</scope>
    <source>
        <strain evidence="2">ChiSjej1B19-8411</strain>
    </source>
</reference>
<feature type="transmembrane region" description="Helical" evidence="1">
    <location>
        <begin position="15"/>
        <end position="36"/>
    </location>
</feature>
<sequence>MSSKTKIVVLHMKELIYTIVFLALALLLGVLIFLMFQARNQDSQTTNAGSGTYQPGIYRSTISLGENTFDVEVTVDSDEIQSINLTNLNESTTAAFPLMEPSLDALAQQIYASQSLENITYSEENKYTSMMLLDAIAAALEKARPAD</sequence>
<gene>
    <name evidence="2" type="ORF">IAA45_10975</name>
</gene>
<reference evidence="2" key="1">
    <citation type="journal article" date="2021" name="PeerJ">
        <title>Extensive microbial diversity within the chicken gut microbiome revealed by metagenomics and culture.</title>
        <authorList>
            <person name="Gilroy R."/>
            <person name="Ravi A."/>
            <person name="Getino M."/>
            <person name="Pursley I."/>
            <person name="Horton D.L."/>
            <person name="Alikhan N.F."/>
            <person name="Baker D."/>
            <person name="Gharbi K."/>
            <person name="Hall N."/>
            <person name="Watson M."/>
            <person name="Adriaenssens E.M."/>
            <person name="Foster-Nyarko E."/>
            <person name="Jarju S."/>
            <person name="Secka A."/>
            <person name="Antonio M."/>
            <person name="Oren A."/>
            <person name="Chaudhuri R.R."/>
            <person name="La Ragione R."/>
            <person name="Hildebrand F."/>
            <person name="Pallen M.J."/>
        </authorList>
    </citation>
    <scope>NUCLEOTIDE SEQUENCE</scope>
    <source>
        <strain evidence="2">ChiSjej1B19-8411</strain>
    </source>
</reference>